<proteinExistence type="inferred from homology"/>
<keyword evidence="9" id="KW-1185">Reference proteome</keyword>
<dbReference type="InterPro" id="IPR002401">
    <property type="entry name" value="Cyt_P450_E_grp-I"/>
</dbReference>
<dbReference type="PANTHER" id="PTHR24305:SF166">
    <property type="entry name" value="CYTOCHROME P450 12A4, MITOCHONDRIAL-RELATED"/>
    <property type="match status" value="1"/>
</dbReference>
<dbReference type="InterPro" id="IPR036396">
    <property type="entry name" value="Cyt_P450_sf"/>
</dbReference>
<dbReference type="Pfam" id="PF00067">
    <property type="entry name" value="p450"/>
    <property type="match status" value="1"/>
</dbReference>
<keyword evidence="6" id="KW-0560">Oxidoreductase</keyword>
<keyword evidence="6 8" id="KW-0503">Monooxygenase</keyword>
<dbReference type="PRINTS" id="PR00385">
    <property type="entry name" value="P450"/>
</dbReference>
<dbReference type="CDD" id="cd11070">
    <property type="entry name" value="CYP56-like"/>
    <property type="match status" value="1"/>
</dbReference>
<dbReference type="SUPFAM" id="SSF48264">
    <property type="entry name" value="Cytochrome P450"/>
    <property type="match status" value="1"/>
</dbReference>
<dbReference type="InterPro" id="IPR017972">
    <property type="entry name" value="Cyt_P450_CS"/>
</dbReference>
<gene>
    <name evidence="8" type="ORF">BDV96DRAFT_511753</name>
</gene>
<dbReference type="GO" id="GO:0004497">
    <property type="term" value="F:monooxygenase activity"/>
    <property type="evidence" value="ECO:0007669"/>
    <property type="project" value="UniProtKB-KW"/>
</dbReference>
<name>A0A6A5ZVA7_9PLEO</name>
<feature type="transmembrane region" description="Helical" evidence="7">
    <location>
        <begin position="34"/>
        <end position="53"/>
    </location>
</feature>
<sequence>MANPVLIAVLLLPLGVFVSSLWGVFRNYRAARTIGLPIIILPISLTNLLWMMLVRHVMPLLERLPFGSGYFTRFCYTGWEFKDKSRAHVEFGDAFTSVTPGKNWVYLCNADAVTEIIRRERQGEFARPVEMLAMLDVFGPNLSTVHGKDWQRQRKCTTATFNEHNNALVWDESRRQAHQMLEYWMSAGESGTRTTADDVRTLALDVLLFAGFGKSFDFKGSKTKEKSTGPLSYRDALALILENAVPILAIGPKVLQRLSFVPGLGRLGQATIEFKQYMVDMLEENKHATDIQGTQANLLTSLVRAAVVDKQLSEDEVFGNMFVFNFAGHDTTAHTLAFTFVLLAVYPEVQDWMAEEINNVVNNNGSEQLSYDLFASFPRTLAILLETVRLFDPLLSLVKVSESRPQTLTIGDKDHTLPTGTQVLLNLNALQTHPKYWGDDGHDWRPSRWIKAGSVDGQEELITPVKGSYLPWGEGLRACPGKKFAQVEHVAVMVAIFREHCVAPVKLAGEDDAAAKKRTLDVVNDAGMVLLLQMFHPEKAALQWRKRV</sequence>
<dbReference type="GO" id="GO:0020037">
    <property type="term" value="F:heme binding"/>
    <property type="evidence" value="ECO:0007669"/>
    <property type="project" value="InterPro"/>
</dbReference>
<accession>A0A6A5ZVA7</accession>
<dbReference type="PANTHER" id="PTHR24305">
    <property type="entry name" value="CYTOCHROME P450"/>
    <property type="match status" value="1"/>
</dbReference>
<evidence type="ECO:0000256" key="1">
    <source>
        <dbReference type="ARBA" id="ARBA00001971"/>
    </source>
</evidence>
<organism evidence="8 9">
    <name type="scientific">Lophiotrema nucula</name>
    <dbReference type="NCBI Taxonomy" id="690887"/>
    <lineage>
        <taxon>Eukaryota</taxon>
        <taxon>Fungi</taxon>
        <taxon>Dikarya</taxon>
        <taxon>Ascomycota</taxon>
        <taxon>Pezizomycotina</taxon>
        <taxon>Dothideomycetes</taxon>
        <taxon>Pleosporomycetidae</taxon>
        <taxon>Pleosporales</taxon>
        <taxon>Lophiotremataceae</taxon>
        <taxon>Lophiotrema</taxon>
    </lineage>
</organism>
<evidence type="ECO:0000256" key="2">
    <source>
        <dbReference type="ARBA" id="ARBA00010617"/>
    </source>
</evidence>
<feature type="binding site" description="axial binding residue" evidence="5">
    <location>
        <position position="479"/>
    </location>
    <ligand>
        <name>heme</name>
        <dbReference type="ChEBI" id="CHEBI:30413"/>
    </ligand>
    <ligandPart>
        <name>Fe</name>
        <dbReference type="ChEBI" id="CHEBI:18248"/>
    </ligandPart>
</feature>
<dbReference type="PROSITE" id="PS00086">
    <property type="entry name" value="CYTOCHROME_P450"/>
    <property type="match status" value="1"/>
</dbReference>
<dbReference type="Proteomes" id="UP000799770">
    <property type="component" value="Unassembled WGS sequence"/>
</dbReference>
<reference evidence="8" key="1">
    <citation type="journal article" date="2020" name="Stud. Mycol.">
        <title>101 Dothideomycetes genomes: a test case for predicting lifestyles and emergence of pathogens.</title>
        <authorList>
            <person name="Haridas S."/>
            <person name="Albert R."/>
            <person name="Binder M."/>
            <person name="Bloem J."/>
            <person name="Labutti K."/>
            <person name="Salamov A."/>
            <person name="Andreopoulos B."/>
            <person name="Baker S."/>
            <person name="Barry K."/>
            <person name="Bills G."/>
            <person name="Bluhm B."/>
            <person name="Cannon C."/>
            <person name="Castanera R."/>
            <person name="Culley D."/>
            <person name="Daum C."/>
            <person name="Ezra D."/>
            <person name="Gonzalez J."/>
            <person name="Henrissat B."/>
            <person name="Kuo A."/>
            <person name="Liang C."/>
            <person name="Lipzen A."/>
            <person name="Lutzoni F."/>
            <person name="Magnuson J."/>
            <person name="Mondo S."/>
            <person name="Nolan M."/>
            <person name="Ohm R."/>
            <person name="Pangilinan J."/>
            <person name="Park H.-J."/>
            <person name="Ramirez L."/>
            <person name="Alfaro M."/>
            <person name="Sun H."/>
            <person name="Tritt A."/>
            <person name="Yoshinaga Y."/>
            <person name="Zwiers L.-H."/>
            <person name="Turgeon B."/>
            <person name="Goodwin S."/>
            <person name="Spatafora J."/>
            <person name="Crous P."/>
            <person name="Grigoriev I."/>
        </authorList>
    </citation>
    <scope>NUCLEOTIDE SEQUENCE</scope>
    <source>
        <strain evidence="8">CBS 627.86</strain>
    </source>
</reference>
<evidence type="ECO:0000256" key="3">
    <source>
        <dbReference type="ARBA" id="ARBA00022723"/>
    </source>
</evidence>
<dbReference type="Gene3D" id="1.10.630.10">
    <property type="entry name" value="Cytochrome P450"/>
    <property type="match status" value="1"/>
</dbReference>
<dbReference type="InterPro" id="IPR050121">
    <property type="entry name" value="Cytochrome_P450_monoxygenase"/>
</dbReference>
<keyword evidence="5 6" id="KW-0349">Heme</keyword>
<dbReference type="PRINTS" id="PR00463">
    <property type="entry name" value="EP450I"/>
</dbReference>
<comment type="cofactor">
    <cofactor evidence="1 5">
        <name>heme</name>
        <dbReference type="ChEBI" id="CHEBI:30413"/>
    </cofactor>
</comment>
<feature type="transmembrane region" description="Helical" evidence="7">
    <location>
        <begin position="6"/>
        <end position="25"/>
    </location>
</feature>
<dbReference type="AlphaFoldDB" id="A0A6A5ZVA7"/>
<keyword evidence="4 5" id="KW-0408">Iron</keyword>
<evidence type="ECO:0000256" key="7">
    <source>
        <dbReference type="SAM" id="Phobius"/>
    </source>
</evidence>
<dbReference type="OrthoDB" id="1470350at2759"/>
<keyword evidence="7" id="KW-1133">Transmembrane helix</keyword>
<evidence type="ECO:0000256" key="6">
    <source>
        <dbReference type="RuleBase" id="RU000461"/>
    </source>
</evidence>
<comment type="similarity">
    <text evidence="2 6">Belongs to the cytochrome P450 family.</text>
</comment>
<evidence type="ECO:0000256" key="5">
    <source>
        <dbReference type="PIRSR" id="PIRSR602401-1"/>
    </source>
</evidence>
<dbReference type="EMBL" id="ML977311">
    <property type="protein sequence ID" value="KAF2122171.1"/>
    <property type="molecule type" value="Genomic_DNA"/>
</dbReference>
<keyword evidence="7" id="KW-0472">Membrane</keyword>
<protein>
    <submittedName>
        <fullName evidence="8">Cytochrome P450 monooxygenase-like protein</fullName>
    </submittedName>
</protein>
<keyword evidence="7" id="KW-0812">Transmembrane</keyword>
<evidence type="ECO:0000256" key="4">
    <source>
        <dbReference type="ARBA" id="ARBA00023004"/>
    </source>
</evidence>
<dbReference type="GO" id="GO:0016705">
    <property type="term" value="F:oxidoreductase activity, acting on paired donors, with incorporation or reduction of molecular oxygen"/>
    <property type="evidence" value="ECO:0007669"/>
    <property type="project" value="InterPro"/>
</dbReference>
<keyword evidence="3 5" id="KW-0479">Metal-binding</keyword>
<dbReference type="GO" id="GO:0005506">
    <property type="term" value="F:iron ion binding"/>
    <property type="evidence" value="ECO:0007669"/>
    <property type="project" value="InterPro"/>
</dbReference>
<dbReference type="InterPro" id="IPR001128">
    <property type="entry name" value="Cyt_P450"/>
</dbReference>
<evidence type="ECO:0000313" key="8">
    <source>
        <dbReference type="EMBL" id="KAF2122171.1"/>
    </source>
</evidence>
<evidence type="ECO:0000313" key="9">
    <source>
        <dbReference type="Proteomes" id="UP000799770"/>
    </source>
</evidence>